<dbReference type="RefSeq" id="WP_271190855.1">
    <property type="nucleotide sequence ID" value="NZ_CP115667.1"/>
</dbReference>
<dbReference type="InterPro" id="IPR045798">
    <property type="entry name" value="TrbL_Firmicutes"/>
</dbReference>
<name>A0ABY7QRA9_9FIRM</name>
<accession>A0ABY7QRA9</accession>
<feature type="transmembrane region" description="Helical" evidence="1">
    <location>
        <begin position="152"/>
        <end position="181"/>
    </location>
</feature>
<keyword evidence="3" id="KW-1185">Reference proteome</keyword>
<evidence type="ECO:0000313" key="2">
    <source>
        <dbReference type="EMBL" id="WBW49323.1"/>
    </source>
</evidence>
<feature type="transmembrane region" description="Helical" evidence="1">
    <location>
        <begin position="218"/>
        <end position="236"/>
    </location>
</feature>
<gene>
    <name evidence="2" type="ORF">O6R05_04755</name>
</gene>
<keyword evidence="1" id="KW-1133">Transmembrane helix</keyword>
<dbReference type="Pfam" id="PF19478">
    <property type="entry name" value="TrbL_2"/>
    <property type="match status" value="1"/>
</dbReference>
<reference evidence="2 3" key="1">
    <citation type="submission" date="2023-01" db="EMBL/GenBank/DDBJ databases">
        <authorList>
            <person name="Lee S.H."/>
            <person name="Jung H.S."/>
            <person name="Yun J.U."/>
        </authorList>
    </citation>
    <scope>NUCLEOTIDE SEQUENCE [LARGE SCALE GENOMIC DNA]</scope>
    <source>
        <strain evidence="2 3">CBA3646</strain>
    </source>
</reference>
<feature type="transmembrane region" description="Helical" evidence="1">
    <location>
        <begin position="56"/>
        <end position="74"/>
    </location>
</feature>
<keyword evidence="1" id="KW-0812">Transmembrane</keyword>
<evidence type="ECO:0000313" key="3">
    <source>
        <dbReference type="Proteomes" id="UP001210339"/>
    </source>
</evidence>
<proteinExistence type="predicted"/>
<sequence>MQPMSNWAINNITESVSHMADTINHEIGQVGDIVSQTPDGYNNEIFNMAKNINTDIVVPIAVIVITFIAIYSLMNLVMERNNLHDIDTFVFFKWIIVTYVSIWFVTNSFDIVMAIFKICQNMIAGVTNISDATIDTVAYADTLKESLKDKSWFSLAILSGFISMASFIFQGIGILVWVIAVGRMVEIYFTIAVASLPLATMTNHRYSNVGDSYIKQVIALGLQGLFLIMAIAFYSILVQNIDMGGENIFLVMAKIIGYGLLLVMVMLRTKSVARSIVGA</sequence>
<feature type="transmembrane region" description="Helical" evidence="1">
    <location>
        <begin position="248"/>
        <end position="267"/>
    </location>
</feature>
<dbReference type="EMBL" id="CP115667">
    <property type="protein sequence ID" value="WBW49323.1"/>
    <property type="molecule type" value="Genomic_DNA"/>
</dbReference>
<protein>
    <submittedName>
        <fullName evidence="2">CD0415/CD1112 family protein</fullName>
    </submittedName>
</protein>
<feature type="transmembrane region" description="Helical" evidence="1">
    <location>
        <begin position="94"/>
        <end position="116"/>
    </location>
</feature>
<organism evidence="2 3">
    <name type="scientific">Peptoniphilus equinus</name>
    <dbReference type="NCBI Taxonomy" id="3016343"/>
    <lineage>
        <taxon>Bacteria</taxon>
        <taxon>Bacillati</taxon>
        <taxon>Bacillota</taxon>
        <taxon>Tissierellia</taxon>
        <taxon>Tissierellales</taxon>
        <taxon>Peptoniphilaceae</taxon>
        <taxon>Peptoniphilus</taxon>
    </lineage>
</organism>
<keyword evidence="1" id="KW-0472">Membrane</keyword>
<evidence type="ECO:0000256" key="1">
    <source>
        <dbReference type="SAM" id="Phobius"/>
    </source>
</evidence>
<dbReference type="Proteomes" id="UP001210339">
    <property type="component" value="Chromosome"/>
</dbReference>